<gene>
    <name evidence="3" type="ORF">MSPICULIGERA_LOCUS12515</name>
</gene>
<feature type="region of interest" description="Disordered" evidence="1">
    <location>
        <begin position="21"/>
        <end position="64"/>
    </location>
</feature>
<keyword evidence="2" id="KW-1133">Transmembrane helix</keyword>
<evidence type="ECO:0000256" key="1">
    <source>
        <dbReference type="SAM" id="MobiDB-lite"/>
    </source>
</evidence>
<dbReference type="EMBL" id="CATQJA010002628">
    <property type="protein sequence ID" value="CAJ0574175.1"/>
    <property type="molecule type" value="Genomic_DNA"/>
</dbReference>
<keyword evidence="2" id="KW-0812">Transmembrane</keyword>
<keyword evidence="4" id="KW-1185">Reference proteome</keyword>
<sequence length="235" mass="27489">MRAERRRILKKKLEDDVIARRPSSPFLTEDEDSEAETEALTEDEREVEDQKPKTADELELDEWAGPPPGKRNYVALLILTNVLTLVLLFAAHWDARQEALKRMSQLVCPTHFNRDVHAIEAYRKVELSIPNPSQNYVVYKVCSSSLMCTDPQVIEPVTAARVVFDRYELLHQTLEKINYRAVDNLEFRVKYIEVRNKPENLQSLWDIYTAHLKDQIKVLWVKEKPAPTPYKYRPQ</sequence>
<protein>
    <submittedName>
        <fullName evidence="3">Uncharacterized protein</fullName>
    </submittedName>
</protein>
<feature type="transmembrane region" description="Helical" evidence="2">
    <location>
        <begin position="73"/>
        <end position="93"/>
    </location>
</feature>
<feature type="compositionally biased region" description="Acidic residues" evidence="1">
    <location>
        <begin position="28"/>
        <end position="47"/>
    </location>
</feature>
<evidence type="ECO:0000313" key="4">
    <source>
        <dbReference type="Proteomes" id="UP001177023"/>
    </source>
</evidence>
<reference evidence="3" key="1">
    <citation type="submission" date="2023-06" db="EMBL/GenBank/DDBJ databases">
        <authorList>
            <person name="Delattre M."/>
        </authorList>
    </citation>
    <scope>NUCLEOTIDE SEQUENCE</scope>
    <source>
        <strain evidence="3">AF72</strain>
    </source>
</reference>
<organism evidence="3 4">
    <name type="scientific">Mesorhabditis spiculigera</name>
    <dbReference type="NCBI Taxonomy" id="96644"/>
    <lineage>
        <taxon>Eukaryota</taxon>
        <taxon>Metazoa</taxon>
        <taxon>Ecdysozoa</taxon>
        <taxon>Nematoda</taxon>
        <taxon>Chromadorea</taxon>
        <taxon>Rhabditida</taxon>
        <taxon>Rhabditina</taxon>
        <taxon>Rhabditomorpha</taxon>
        <taxon>Rhabditoidea</taxon>
        <taxon>Rhabditidae</taxon>
        <taxon>Mesorhabditinae</taxon>
        <taxon>Mesorhabditis</taxon>
    </lineage>
</organism>
<accession>A0AA36CTZ1</accession>
<comment type="caution">
    <text evidence="3">The sequence shown here is derived from an EMBL/GenBank/DDBJ whole genome shotgun (WGS) entry which is preliminary data.</text>
</comment>
<evidence type="ECO:0000256" key="2">
    <source>
        <dbReference type="SAM" id="Phobius"/>
    </source>
</evidence>
<dbReference type="Proteomes" id="UP001177023">
    <property type="component" value="Unassembled WGS sequence"/>
</dbReference>
<feature type="non-terminal residue" evidence="3">
    <location>
        <position position="235"/>
    </location>
</feature>
<dbReference type="AlphaFoldDB" id="A0AA36CTZ1"/>
<keyword evidence="2" id="KW-0472">Membrane</keyword>
<evidence type="ECO:0000313" key="3">
    <source>
        <dbReference type="EMBL" id="CAJ0574175.1"/>
    </source>
</evidence>
<name>A0AA36CTZ1_9BILA</name>
<proteinExistence type="predicted"/>